<dbReference type="EMBL" id="JAPQKL010000006">
    <property type="protein sequence ID" value="KAJ5124262.1"/>
    <property type="molecule type" value="Genomic_DNA"/>
</dbReference>
<reference evidence="1" key="2">
    <citation type="journal article" date="2023" name="IMA Fungus">
        <title>Comparative genomic study of the Penicillium genus elucidates a diverse pangenome and 15 lateral gene transfer events.</title>
        <authorList>
            <person name="Petersen C."/>
            <person name="Sorensen T."/>
            <person name="Nielsen M.R."/>
            <person name="Sondergaard T.E."/>
            <person name="Sorensen J.L."/>
            <person name="Fitzpatrick D.A."/>
            <person name="Frisvad J.C."/>
            <person name="Nielsen K.L."/>
        </authorList>
    </citation>
    <scope>NUCLEOTIDE SEQUENCE</scope>
    <source>
        <strain evidence="1">IBT 22155</strain>
    </source>
</reference>
<organism evidence="1 2">
    <name type="scientific">Penicillium bovifimosum</name>
    <dbReference type="NCBI Taxonomy" id="126998"/>
    <lineage>
        <taxon>Eukaryota</taxon>
        <taxon>Fungi</taxon>
        <taxon>Dikarya</taxon>
        <taxon>Ascomycota</taxon>
        <taxon>Pezizomycotina</taxon>
        <taxon>Eurotiomycetes</taxon>
        <taxon>Eurotiomycetidae</taxon>
        <taxon>Eurotiales</taxon>
        <taxon>Aspergillaceae</taxon>
        <taxon>Penicillium</taxon>
    </lineage>
</organism>
<name>A0A9W9GNH7_9EURO</name>
<proteinExistence type="predicted"/>
<dbReference type="Proteomes" id="UP001149079">
    <property type="component" value="Unassembled WGS sequence"/>
</dbReference>
<dbReference type="Gene3D" id="3.30.420.10">
    <property type="entry name" value="Ribonuclease H-like superfamily/Ribonuclease H"/>
    <property type="match status" value="1"/>
</dbReference>
<dbReference type="GO" id="GO:0003676">
    <property type="term" value="F:nucleic acid binding"/>
    <property type="evidence" value="ECO:0007669"/>
    <property type="project" value="InterPro"/>
</dbReference>
<comment type="caution">
    <text evidence="1">The sequence shown here is derived from an EMBL/GenBank/DDBJ whole genome shotgun (WGS) entry which is preliminary data.</text>
</comment>
<keyword evidence="2" id="KW-1185">Reference proteome</keyword>
<evidence type="ECO:0000313" key="2">
    <source>
        <dbReference type="Proteomes" id="UP001149079"/>
    </source>
</evidence>
<protein>
    <submittedName>
        <fullName evidence="1">Uncharacterized protein</fullName>
    </submittedName>
</protein>
<gene>
    <name evidence="1" type="ORF">N7515_008087</name>
</gene>
<evidence type="ECO:0000313" key="1">
    <source>
        <dbReference type="EMBL" id="KAJ5124262.1"/>
    </source>
</evidence>
<sequence length="139" mass="15750">MSLCAKPNHVRTRQVYAVQNVEILPHQTTEIAVRHAAATHPGDDWTAMLPAIQAALNSSVSAIMGHTPHKLLYGFELRQPWSLLRQVTSQDISAKADAEHSTAWAAMRIKQHYDSRIGPRCHRNAPRELLPFFLYFRSK</sequence>
<dbReference type="AlphaFoldDB" id="A0A9W9GNH7"/>
<accession>A0A9W9GNH7</accession>
<reference evidence="1" key="1">
    <citation type="submission" date="2022-11" db="EMBL/GenBank/DDBJ databases">
        <authorList>
            <person name="Petersen C."/>
        </authorList>
    </citation>
    <scope>NUCLEOTIDE SEQUENCE</scope>
    <source>
        <strain evidence="1">IBT 22155</strain>
    </source>
</reference>
<dbReference type="InterPro" id="IPR036397">
    <property type="entry name" value="RNaseH_sf"/>
</dbReference>
<dbReference type="OrthoDB" id="4368626at2759"/>
<dbReference type="RefSeq" id="XP_056518661.1">
    <property type="nucleotide sequence ID" value="XM_056668831.1"/>
</dbReference>
<dbReference type="GeneID" id="81408001"/>